<evidence type="ECO:0000256" key="5">
    <source>
        <dbReference type="ARBA" id="ARBA00035167"/>
    </source>
</evidence>
<dbReference type="Proteomes" id="UP000274458">
    <property type="component" value="Chromosome"/>
</dbReference>
<dbReference type="RefSeq" id="WP_126071475.1">
    <property type="nucleotide sequence ID" value="NZ_CP026513.1"/>
</dbReference>
<dbReference type="GO" id="GO:0006412">
    <property type="term" value="P:translation"/>
    <property type="evidence" value="ECO:0007669"/>
    <property type="project" value="UniProtKB-UniRule"/>
</dbReference>
<dbReference type="PROSITE" id="PS00527">
    <property type="entry name" value="RIBOSOMAL_S14"/>
    <property type="match status" value="1"/>
</dbReference>
<evidence type="ECO:0000256" key="1">
    <source>
        <dbReference type="ARBA" id="ARBA00003686"/>
    </source>
</evidence>
<dbReference type="OrthoDB" id="9810484at2"/>
<dbReference type="GO" id="GO:0019843">
    <property type="term" value="F:rRNA binding"/>
    <property type="evidence" value="ECO:0007669"/>
    <property type="project" value="UniProtKB-UniRule"/>
</dbReference>
<evidence type="ECO:0000256" key="6">
    <source>
        <dbReference type="ARBA" id="ARBA00047110"/>
    </source>
</evidence>
<evidence type="ECO:0000256" key="3">
    <source>
        <dbReference type="ARBA" id="ARBA00022980"/>
    </source>
</evidence>
<comment type="function">
    <text evidence="1 7">Binds 16S rRNA, required for the assembly of 30S particles and may also be responsible for determining the conformation of the 16S rRNA at the A site.</text>
</comment>
<evidence type="ECO:0000256" key="7">
    <source>
        <dbReference type="HAMAP-Rule" id="MF_00537"/>
    </source>
</evidence>
<comment type="similarity">
    <text evidence="2 7">Belongs to the universal ribosomal protein uS14 family.</text>
</comment>
<dbReference type="GO" id="GO:0005737">
    <property type="term" value="C:cytoplasm"/>
    <property type="evidence" value="ECO:0007669"/>
    <property type="project" value="UniProtKB-ARBA"/>
</dbReference>
<sequence length="101" mass="12148">MAKKSVIERNNKRIKMEKKFFKKRKSLKKIIKDPKISKENRWNAIIKLQKLPRDSSIIRQRNRCKQTGRSRSFIRRFGLSRIKTREFAMRGDIPGLTKSSW</sequence>
<dbReference type="Pfam" id="PF00253">
    <property type="entry name" value="Ribosomal_S14"/>
    <property type="match status" value="1"/>
</dbReference>
<accession>A0A3Q9CP29</accession>
<evidence type="ECO:0000256" key="2">
    <source>
        <dbReference type="ARBA" id="ARBA00009083"/>
    </source>
</evidence>
<dbReference type="AlphaFoldDB" id="A0A3Q9CP29"/>
<keyword evidence="3 7" id="KW-0689">Ribosomal protein</keyword>
<dbReference type="HAMAP" id="MF_00537">
    <property type="entry name" value="Ribosomal_uS14_1"/>
    <property type="match status" value="1"/>
</dbReference>
<dbReference type="Gene3D" id="1.10.287.1480">
    <property type="match status" value="1"/>
</dbReference>
<dbReference type="InterPro" id="IPR023036">
    <property type="entry name" value="Ribosomal_uS14_bac/plastid"/>
</dbReference>
<keyword evidence="4 7" id="KW-0687">Ribonucleoprotein</keyword>
<gene>
    <name evidence="7 8" type="primary">rpsN</name>
    <name evidence="8" type="ORF">C3B56_00089</name>
</gene>
<keyword evidence="7" id="KW-0699">rRNA-binding</keyword>
<proteinExistence type="inferred from homology"/>
<organism evidence="8 9">
    <name type="scientific">Candidatus Annandia adelgestsuga</name>
    <dbReference type="NCBI Taxonomy" id="1302411"/>
    <lineage>
        <taxon>Bacteria</taxon>
        <taxon>Pseudomonadati</taxon>
        <taxon>Pseudomonadota</taxon>
        <taxon>Gammaproteobacteria</taxon>
        <taxon>Enterobacterales</taxon>
        <taxon>Enterobacteriaceae</taxon>
        <taxon>Candidatus Annandia</taxon>
    </lineage>
</organism>
<dbReference type="FunFam" id="1.10.287.1480:FF:000001">
    <property type="entry name" value="30S ribosomal protein S14"/>
    <property type="match status" value="1"/>
</dbReference>
<evidence type="ECO:0000256" key="4">
    <source>
        <dbReference type="ARBA" id="ARBA00023274"/>
    </source>
</evidence>
<evidence type="ECO:0000313" key="8">
    <source>
        <dbReference type="EMBL" id="AZP36209.1"/>
    </source>
</evidence>
<dbReference type="GO" id="GO:0015935">
    <property type="term" value="C:small ribosomal subunit"/>
    <property type="evidence" value="ECO:0007669"/>
    <property type="project" value="TreeGrafter"/>
</dbReference>
<protein>
    <recommendedName>
        <fullName evidence="5 7">Small ribosomal subunit protein uS14</fullName>
    </recommendedName>
</protein>
<dbReference type="InterPro" id="IPR018271">
    <property type="entry name" value="Ribosomal_uS14_CS"/>
</dbReference>
<dbReference type="InterPro" id="IPR001209">
    <property type="entry name" value="Ribosomal_uS14"/>
</dbReference>
<dbReference type="PANTHER" id="PTHR19836">
    <property type="entry name" value="30S RIBOSOMAL PROTEIN S14"/>
    <property type="match status" value="1"/>
</dbReference>
<dbReference type="PANTHER" id="PTHR19836:SF19">
    <property type="entry name" value="SMALL RIBOSOMAL SUBUNIT PROTEIN US14M"/>
    <property type="match status" value="1"/>
</dbReference>
<dbReference type="EMBL" id="CP026513">
    <property type="protein sequence ID" value="AZP36209.1"/>
    <property type="molecule type" value="Genomic_DNA"/>
</dbReference>
<keyword evidence="7" id="KW-0694">RNA-binding</keyword>
<dbReference type="GO" id="GO:0003735">
    <property type="term" value="F:structural constituent of ribosome"/>
    <property type="evidence" value="ECO:0007669"/>
    <property type="project" value="InterPro"/>
</dbReference>
<name>A0A3Q9CP29_9ENTR</name>
<evidence type="ECO:0000313" key="9">
    <source>
        <dbReference type="Proteomes" id="UP000274458"/>
    </source>
</evidence>
<reference evidence="8 9" key="1">
    <citation type="journal article" date="2018" name="Genome Biol. Evol.">
        <title>Partnering With a Pest: Genomes of Hemlock Woolly Adelgid Symbionts Reveal Atypical Nutritional Provisioning Patterns in Dual-Obligate Bacteria.</title>
        <authorList>
            <person name="Weglarz K.M."/>
            <person name="Havill N.P."/>
            <person name="Burke G.R."/>
            <person name="von Dohlen C.D."/>
        </authorList>
    </citation>
    <scope>NUCLEOTIDE SEQUENCE [LARGE SCALE GENOMIC DNA]</scope>
    <source>
        <strain evidence="8">ENA</strain>
    </source>
</reference>
<keyword evidence="9" id="KW-1185">Reference proteome</keyword>
<comment type="subunit">
    <text evidence="6 7">Part of the 30S ribosomal subunit. Contacts proteins S3 and S10.</text>
</comment>
<dbReference type="SUPFAM" id="SSF57716">
    <property type="entry name" value="Glucocorticoid receptor-like (DNA-binding domain)"/>
    <property type="match status" value="1"/>
</dbReference>
<dbReference type="NCBIfam" id="NF006477">
    <property type="entry name" value="PRK08881.1"/>
    <property type="match status" value="1"/>
</dbReference>
<dbReference type="KEGG" id="aade:C3B56_00089"/>